<protein>
    <submittedName>
        <fullName evidence="1">Uncharacterized protein</fullName>
    </submittedName>
</protein>
<dbReference type="AlphaFoldDB" id="A0AA37FUL5"/>
<dbReference type="EMBL" id="BPNN01000040">
    <property type="protein sequence ID" value="GJA64134.1"/>
    <property type="molecule type" value="Genomic_DNA"/>
</dbReference>
<accession>A0AA37FUL5</accession>
<comment type="caution">
    <text evidence="1">The sequence shown here is derived from an EMBL/GenBank/DDBJ whole genome shotgun (WGS) entry which is preliminary data.</text>
</comment>
<gene>
    <name evidence="1" type="ORF">KAM351_27450</name>
</gene>
<dbReference type="RefSeq" id="WP_223940224.1">
    <property type="nucleotide sequence ID" value="NZ_BPNN01000040.1"/>
</dbReference>
<sequence>MGKVFTDTVEKALTEAPACRIAVYPRQHGWVSERVQLELADSVAQLGETTPSRGGGHYLVDGLSAEEAAQEARRLRGKPVEIIRIE</sequence>
<proteinExistence type="predicted"/>
<reference evidence="1" key="1">
    <citation type="submission" date="2021-07" db="EMBL/GenBank/DDBJ databases">
        <title>Draft genome sequence of carbapenem-resistant Aeromonas spp. in Japan.</title>
        <authorList>
            <person name="Maehana S."/>
            <person name="Suzuki M."/>
            <person name="Kitasato H."/>
        </authorList>
    </citation>
    <scope>NUCLEOTIDE SEQUENCE</scope>
    <source>
        <strain evidence="1">KAM351</strain>
    </source>
</reference>
<evidence type="ECO:0000313" key="2">
    <source>
        <dbReference type="Proteomes" id="UP000886934"/>
    </source>
</evidence>
<organism evidence="1 2">
    <name type="scientific">Aeromonas caviae</name>
    <name type="common">Aeromonas punctata</name>
    <dbReference type="NCBI Taxonomy" id="648"/>
    <lineage>
        <taxon>Bacteria</taxon>
        <taxon>Pseudomonadati</taxon>
        <taxon>Pseudomonadota</taxon>
        <taxon>Gammaproteobacteria</taxon>
        <taxon>Aeromonadales</taxon>
        <taxon>Aeromonadaceae</taxon>
        <taxon>Aeromonas</taxon>
    </lineage>
</organism>
<evidence type="ECO:0000313" key="1">
    <source>
        <dbReference type="EMBL" id="GJA64134.1"/>
    </source>
</evidence>
<name>A0AA37FUL5_AERCA</name>
<dbReference type="Proteomes" id="UP000886934">
    <property type="component" value="Unassembled WGS sequence"/>
</dbReference>